<feature type="domain" description="Ribosomal RNA large subunit methyltransferase K/L-like methyltransferase" evidence="1">
    <location>
        <begin position="188"/>
        <end position="332"/>
    </location>
</feature>
<dbReference type="Pfam" id="PF01170">
    <property type="entry name" value="UPF0020"/>
    <property type="match status" value="1"/>
</dbReference>
<proteinExistence type="predicted"/>
<dbReference type="RefSeq" id="WP_097643113.1">
    <property type="nucleotide sequence ID" value="NZ_NQWI01000016.1"/>
</dbReference>
<organism evidence="2 3">
    <name type="scientific">Candidatus Viridilinea mediisalina</name>
    <dbReference type="NCBI Taxonomy" id="2024553"/>
    <lineage>
        <taxon>Bacteria</taxon>
        <taxon>Bacillati</taxon>
        <taxon>Chloroflexota</taxon>
        <taxon>Chloroflexia</taxon>
        <taxon>Chloroflexales</taxon>
        <taxon>Chloroflexineae</taxon>
        <taxon>Oscillochloridaceae</taxon>
        <taxon>Candidatus Viridilinea</taxon>
    </lineage>
</organism>
<keyword evidence="2" id="KW-0808">Transferase</keyword>
<dbReference type="AlphaFoldDB" id="A0A2A6RMG3"/>
<dbReference type="Gene3D" id="3.30.2130.30">
    <property type="match status" value="1"/>
</dbReference>
<dbReference type="Gene3D" id="3.40.50.150">
    <property type="entry name" value="Vaccinia Virus protein VP39"/>
    <property type="match status" value="1"/>
</dbReference>
<dbReference type="GO" id="GO:0030488">
    <property type="term" value="P:tRNA methylation"/>
    <property type="evidence" value="ECO:0007669"/>
    <property type="project" value="TreeGrafter"/>
</dbReference>
<evidence type="ECO:0000313" key="2">
    <source>
        <dbReference type="EMBL" id="PDW04050.1"/>
    </source>
</evidence>
<gene>
    <name evidence="2" type="ORF">CJ255_05620</name>
</gene>
<protein>
    <submittedName>
        <fullName evidence="2">RNA methyltransferase</fullName>
    </submittedName>
</protein>
<accession>A0A2A6RMG3</accession>
<name>A0A2A6RMG3_9CHLR</name>
<dbReference type="InterPro" id="IPR029063">
    <property type="entry name" value="SAM-dependent_MTases_sf"/>
</dbReference>
<dbReference type="OrthoDB" id="9809404at2"/>
<dbReference type="InterPro" id="IPR000241">
    <property type="entry name" value="RlmKL-like_Mtase"/>
</dbReference>
<evidence type="ECO:0000259" key="1">
    <source>
        <dbReference type="Pfam" id="PF01170"/>
    </source>
</evidence>
<dbReference type="PANTHER" id="PTHR14911:SF13">
    <property type="entry name" value="TRNA (GUANINE(6)-N2)-METHYLTRANSFERASE THUMP3"/>
    <property type="match status" value="1"/>
</dbReference>
<dbReference type="SUPFAM" id="SSF53335">
    <property type="entry name" value="S-adenosyl-L-methionine-dependent methyltransferases"/>
    <property type="match status" value="1"/>
</dbReference>
<keyword evidence="3" id="KW-1185">Reference proteome</keyword>
<dbReference type="Proteomes" id="UP000220527">
    <property type="component" value="Unassembled WGS sequence"/>
</dbReference>
<dbReference type="GO" id="GO:0016423">
    <property type="term" value="F:tRNA (guanine) methyltransferase activity"/>
    <property type="evidence" value="ECO:0007669"/>
    <property type="project" value="TreeGrafter"/>
</dbReference>
<keyword evidence="2" id="KW-0489">Methyltransferase</keyword>
<evidence type="ECO:0000313" key="3">
    <source>
        <dbReference type="Proteomes" id="UP000220527"/>
    </source>
</evidence>
<comment type="caution">
    <text evidence="2">The sequence shown here is derived from an EMBL/GenBank/DDBJ whole genome shotgun (WGS) entry which is preliminary data.</text>
</comment>
<dbReference type="EMBL" id="NQWI01000016">
    <property type="protein sequence ID" value="PDW04050.1"/>
    <property type="molecule type" value="Genomic_DNA"/>
</dbReference>
<dbReference type="CDD" id="cd02440">
    <property type="entry name" value="AdoMet_MTases"/>
    <property type="match status" value="1"/>
</dbReference>
<dbReference type="PANTHER" id="PTHR14911">
    <property type="entry name" value="THUMP DOMAIN-CONTAINING"/>
    <property type="match status" value="1"/>
</dbReference>
<reference evidence="3" key="1">
    <citation type="submission" date="2017-08" db="EMBL/GenBank/DDBJ databases">
        <authorList>
            <person name="Grouzdev D.S."/>
            <person name="Gaisin V.A."/>
            <person name="Rysina M.S."/>
            <person name="Gorlenko V.M."/>
        </authorList>
    </citation>
    <scope>NUCLEOTIDE SEQUENCE [LARGE SCALE GENOMIC DNA]</scope>
    <source>
        <strain evidence="3">Kir15-3F</strain>
    </source>
</reference>
<dbReference type="CDD" id="cd11715">
    <property type="entry name" value="THUMP_AdoMetMT"/>
    <property type="match status" value="1"/>
</dbReference>
<sequence length="361" mass="39432">MLYALQTIPGLGQLAWHEAERKLPLGDGGGPRLVGLRAVPGRNDLVLFDHRGAAKPLLALRSSEDVFVVAARAFRVAPDERGLRQIYAAVRYGDAIAPTVDQWRRTLGTRQQGGTFRVIARSVGKQKFLRRDLGRAVSDAVKDGWPGRWRLVDDDADLEVWATLVDQELICTLRLSDVRMRQRGKLRHLPASLRPALAAAMVSLTEPEADDVFVDPMAGAGTLLVERAAAGPFAEIHGGDTSPEAFSALQENVRGVRGKIHVSRWDARRLPFADGEVDKIAVNLPFGKQIGAEARLPELYRASLVEFVRILRPGGRLVALVGEPRALEQARAGAARALRPGARHRVIVLGNAATICEFTRT</sequence>